<dbReference type="InterPro" id="IPR050707">
    <property type="entry name" value="HTH_MetabolicPath_Reg"/>
</dbReference>
<dbReference type="PATRIC" id="fig|1132509.6.peg.563"/>
<feature type="domain" description="IclR-ED" evidence="5">
    <location>
        <begin position="69"/>
        <end position="253"/>
    </location>
</feature>
<protein>
    <submittedName>
        <fullName evidence="6">IclR family transcriptional regulator</fullName>
    </submittedName>
</protein>
<evidence type="ECO:0000256" key="3">
    <source>
        <dbReference type="ARBA" id="ARBA00023163"/>
    </source>
</evidence>
<dbReference type="PROSITE" id="PS51078">
    <property type="entry name" value="ICLR_ED"/>
    <property type="match status" value="1"/>
</dbReference>
<evidence type="ECO:0000259" key="4">
    <source>
        <dbReference type="PROSITE" id="PS51077"/>
    </source>
</evidence>
<dbReference type="Gene3D" id="3.30.450.40">
    <property type="match status" value="1"/>
</dbReference>
<keyword evidence="2" id="KW-0238">DNA-binding</keyword>
<dbReference type="CDD" id="cd00090">
    <property type="entry name" value="HTH_ARSR"/>
    <property type="match status" value="1"/>
</dbReference>
<dbReference type="Gene3D" id="1.10.10.10">
    <property type="entry name" value="Winged helix-like DNA-binding domain superfamily/Winged helix DNA-binding domain"/>
    <property type="match status" value="1"/>
</dbReference>
<evidence type="ECO:0000313" key="6">
    <source>
        <dbReference type="EMBL" id="EMA41257.1"/>
    </source>
</evidence>
<dbReference type="EMBL" id="AOMB01000006">
    <property type="protein sequence ID" value="EMA41257.1"/>
    <property type="molecule type" value="Genomic_DNA"/>
</dbReference>
<reference evidence="6 7" key="1">
    <citation type="journal article" date="2014" name="PLoS Genet.">
        <title>Phylogenetically driven sequencing of extremely halophilic archaea reveals strategies for static and dynamic osmo-response.</title>
        <authorList>
            <person name="Becker E.A."/>
            <person name="Seitzer P.M."/>
            <person name="Tritt A."/>
            <person name="Larsen D."/>
            <person name="Krusor M."/>
            <person name="Yao A.I."/>
            <person name="Wu D."/>
            <person name="Madern D."/>
            <person name="Eisen J.A."/>
            <person name="Darling A.E."/>
            <person name="Facciotti M.T."/>
        </authorList>
    </citation>
    <scope>NUCLEOTIDE SEQUENCE [LARGE SCALE GENOMIC DNA]</scope>
    <source>
        <strain evidence="6 7">100A6</strain>
    </source>
</reference>
<dbReference type="GO" id="GO:0003700">
    <property type="term" value="F:DNA-binding transcription factor activity"/>
    <property type="evidence" value="ECO:0007669"/>
    <property type="project" value="TreeGrafter"/>
</dbReference>
<keyword evidence="3" id="KW-0804">Transcription</keyword>
<dbReference type="PROSITE" id="PS51077">
    <property type="entry name" value="HTH_ICLR"/>
    <property type="match status" value="1"/>
</dbReference>
<dbReference type="Proteomes" id="UP000011566">
    <property type="component" value="Unassembled WGS sequence"/>
</dbReference>
<comment type="caution">
    <text evidence="6">The sequence shown here is derived from an EMBL/GenBank/DDBJ whole genome shotgun (WGS) entry which is preliminary data.</text>
</comment>
<dbReference type="AlphaFoldDB" id="M0M613"/>
<evidence type="ECO:0000313" key="7">
    <source>
        <dbReference type="Proteomes" id="UP000011566"/>
    </source>
</evidence>
<sequence length="254" mass="28047">MSNQTRRTVEAVRTTCEILDILQARGRAGVTEVADEVGMAKGAVHRHLTTLDECEYVVNDDGEYRLSLRYLDMANRVKELVGNYDVIANELQRLARETGEIAQFATEEHGWVTYVYKADDESDVQTASAAGKREYMHSTSLGKTMLARMADERVDAILDDHGTPAKTANTLTDRSAFFDHLDGIRERGYALDDEENIEGLCCMAMPVTDAAGEVFGAVSLSGPVSRMTADRIEGELVEALTRTTNVIEINTKFA</sequence>
<organism evidence="6 7">
    <name type="scientific">Halococcus hamelinensis 100A6</name>
    <dbReference type="NCBI Taxonomy" id="1132509"/>
    <lineage>
        <taxon>Archaea</taxon>
        <taxon>Methanobacteriati</taxon>
        <taxon>Methanobacteriota</taxon>
        <taxon>Stenosarchaea group</taxon>
        <taxon>Halobacteria</taxon>
        <taxon>Halobacteriales</taxon>
        <taxon>Halococcaceae</taxon>
        <taxon>Halococcus</taxon>
    </lineage>
</organism>
<evidence type="ECO:0000259" key="5">
    <source>
        <dbReference type="PROSITE" id="PS51078"/>
    </source>
</evidence>
<accession>M0M613</accession>
<dbReference type="SUPFAM" id="SSF55781">
    <property type="entry name" value="GAF domain-like"/>
    <property type="match status" value="1"/>
</dbReference>
<dbReference type="eggNOG" id="arCOG02798">
    <property type="taxonomic scope" value="Archaea"/>
</dbReference>
<dbReference type="InterPro" id="IPR029016">
    <property type="entry name" value="GAF-like_dom_sf"/>
</dbReference>
<evidence type="ECO:0000256" key="2">
    <source>
        <dbReference type="ARBA" id="ARBA00023125"/>
    </source>
</evidence>
<dbReference type="PANTHER" id="PTHR30136:SF35">
    <property type="entry name" value="HTH-TYPE TRANSCRIPTIONAL REGULATOR RV1719"/>
    <property type="match status" value="1"/>
</dbReference>
<dbReference type="InterPro" id="IPR036390">
    <property type="entry name" value="WH_DNA-bd_sf"/>
</dbReference>
<name>M0M613_9EURY</name>
<dbReference type="InterPro" id="IPR011991">
    <property type="entry name" value="ArsR-like_HTH"/>
</dbReference>
<dbReference type="OrthoDB" id="14763at2157"/>
<proteinExistence type="predicted"/>
<dbReference type="SUPFAM" id="SSF46785">
    <property type="entry name" value="Winged helix' DNA-binding domain"/>
    <property type="match status" value="1"/>
</dbReference>
<gene>
    <name evidence="6" type="ORF">C447_02392</name>
</gene>
<dbReference type="PANTHER" id="PTHR30136">
    <property type="entry name" value="HELIX-TURN-HELIX TRANSCRIPTIONAL REGULATOR, ICLR FAMILY"/>
    <property type="match status" value="1"/>
</dbReference>
<keyword evidence="1" id="KW-0805">Transcription regulation</keyword>
<dbReference type="InterPro" id="IPR005471">
    <property type="entry name" value="Tscrpt_reg_IclR_N"/>
</dbReference>
<dbReference type="InterPro" id="IPR014757">
    <property type="entry name" value="Tscrpt_reg_IclR_C"/>
</dbReference>
<dbReference type="SMART" id="SM00346">
    <property type="entry name" value="HTH_ICLR"/>
    <property type="match status" value="1"/>
</dbReference>
<keyword evidence="7" id="KW-1185">Reference proteome</keyword>
<feature type="domain" description="HTH iclR-type" evidence="4">
    <location>
        <begin position="9"/>
        <end position="68"/>
    </location>
</feature>
<evidence type="ECO:0000256" key="1">
    <source>
        <dbReference type="ARBA" id="ARBA00023015"/>
    </source>
</evidence>
<dbReference type="GO" id="GO:0045892">
    <property type="term" value="P:negative regulation of DNA-templated transcription"/>
    <property type="evidence" value="ECO:0007669"/>
    <property type="project" value="TreeGrafter"/>
</dbReference>
<dbReference type="RefSeq" id="WP_007690516.1">
    <property type="nucleotide sequence ID" value="NZ_AJRK01000429.1"/>
</dbReference>
<dbReference type="InterPro" id="IPR036388">
    <property type="entry name" value="WH-like_DNA-bd_sf"/>
</dbReference>
<dbReference type="Pfam" id="PF09339">
    <property type="entry name" value="HTH_IclR"/>
    <property type="match status" value="1"/>
</dbReference>
<dbReference type="Pfam" id="PF01614">
    <property type="entry name" value="IclR_C"/>
    <property type="match status" value="1"/>
</dbReference>
<dbReference type="GO" id="GO:0003677">
    <property type="term" value="F:DNA binding"/>
    <property type="evidence" value="ECO:0007669"/>
    <property type="project" value="UniProtKB-KW"/>
</dbReference>